<protein>
    <submittedName>
        <fullName evidence="2">Uncharacterized protein</fullName>
    </submittedName>
</protein>
<evidence type="ECO:0000313" key="3">
    <source>
        <dbReference type="Proteomes" id="UP000800041"/>
    </source>
</evidence>
<dbReference type="EMBL" id="ML977172">
    <property type="protein sequence ID" value="KAF1983782.1"/>
    <property type="molecule type" value="Genomic_DNA"/>
</dbReference>
<reference evidence="2" key="1">
    <citation type="journal article" date="2020" name="Stud. Mycol.">
        <title>101 Dothideomycetes genomes: a test case for predicting lifestyles and emergence of pathogens.</title>
        <authorList>
            <person name="Haridas S."/>
            <person name="Albert R."/>
            <person name="Binder M."/>
            <person name="Bloem J."/>
            <person name="Labutti K."/>
            <person name="Salamov A."/>
            <person name="Andreopoulos B."/>
            <person name="Baker S."/>
            <person name="Barry K."/>
            <person name="Bills G."/>
            <person name="Bluhm B."/>
            <person name="Cannon C."/>
            <person name="Castanera R."/>
            <person name="Culley D."/>
            <person name="Daum C."/>
            <person name="Ezra D."/>
            <person name="Gonzalez J."/>
            <person name="Henrissat B."/>
            <person name="Kuo A."/>
            <person name="Liang C."/>
            <person name="Lipzen A."/>
            <person name="Lutzoni F."/>
            <person name="Magnuson J."/>
            <person name="Mondo S."/>
            <person name="Nolan M."/>
            <person name="Ohm R."/>
            <person name="Pangilinan J."/>
            <person name="Park H.-J."/>
            <person name="Ramirez L."/>
            <person name="Alfaro M."/>
            <person name="Sun H."/>
            <person name="Tritt A."/>
            <person name="Yoshinaga Y."/>
            <person name="Zwiers L.-H."/>
            <person name="Turgeon B."/>
            <person name="Goodwin S."/>
            <person name="Spatafora J."/>
            <person name="Crous P."/>
            <person name="Grigoriev I."/>
        </authorList>
    </citation>
    <scope>NUCLEOTIDE SEQUENCE</scope>
    <source>
        <strain evidence="2">CBS 113979</strain>
    </source>
</reference>
<dbReference type="AlphaFoldDB" id="A0A6G1GSJ7"/>
<organism evidence="2 3">
    <name type="scientific">Aulographum hederae CBS 113979</name>
    <dbReference type="NCBI Taxonomy" id="1176131"/>
    <lineage>
        <taxon>Eukaryota</taxon>
        <taxon>Fungi</taxon>
        <taxon>Dikarya</taxon>
        <taxon>Ascomycota</taxon>
        <taxon>Pezizomycotina</taxon>
        <taxon>Dothideomycetes</taxon>
        <taxon>Pleosporomycetidae</taxon>
        <taxon>Aulographales</taxon>
        <taxon>Aulographaceae</taxon>
    </lineage>
</organism>
<sequence>MSPPGQHVSRRFGTDTRHYCSVPPPDPRSVVANASFGCCLAAMLLEVASHLSCLPFSPTCSAATAVTAPLPRQDVGPPGTTTRPRSCRANRAQATPREPGHLDHRRVVHAWGIKLRPDAVASLMTTSPQWVLELIDSRSKTKNISTFPHEQNRPFINHLKRGETLTYLPKASRIYTFSCQMVELSKLLN</sequence>
<keyword evidence="3" id="KW-1185">Reference proteome</keyword>
<proteinExistence type="predicted"/>
<evidence type="ECO:0000256" key="1">
    <source>
        <dbReference type="SAM" id="MobiDB-lite"/>
    </source>
</evidence>
<dbReference type="Proteomes" id="UP000800041">
    <property type="component" value="Unassembled WGS sequence"/>
</dbReference>
<accession>A0A6G1GSJ7</accession>
<feature type="region of interest" description="Disordered" evidence="1">
    <location>
        <begin position="71"/>
        <end position="98"/>
    </location>
</feature>
<name>A0A6G1GSJ7_9PEZI</name>
<gene>
    <name evidence="2" type="ORF">K402DRAFT_155617</name>
</gene>
<evidence type="ECO:0000313" key="2">
    <source>
        <dbReference type="EMBL" id="KAF1983782.1"/>
    </source>
</evidence>